<dbReference type="AlphaFoldDB" id="A0A7W3IX01"/>
<name>A0A7W3IX01_9ACTN</name>
<accession>A0A7W3IX01</accession>
<comment type="caution">
    <text evidence="1">The sequence shown here is derived from an EMBL/GenBank/DDBJ whole genome shotgun (WGS) entry which is preliminary data.</text>
</comment>
<proteinExistence type="predicted"/>
<evidence type="ECO:0000313" key="1">
    <source>
        <dbReference type="EMBL" id="MBA8802191.1"/>
    </source>
</evidence>
<dbReference type="EMBL" id="JACGXA010000001">
    <property type="protein sequence ID" value="MBA8802191.1"/>
    <property type="molecule type" value="Genomic_DNA"/>
</dbReference>
<gene>
    <name evidence="1" type="ORF">FB382_000482</name>
</gene>
<keyword evidence="2" id="KW-1185">Reference proteome</keyword>
<protein>
    <submittedName>
        <fullName evidence="1">Uncharacterized protein</fullName>
    </submittedName>
</protein>
<sequence>MNRYSLAAESRTWWCPSAAAGSLGATAVALVALSTPVAVAMPVETTRSEAPASLVPFSSAATTGVERPCFILQPHWNTGLDGPQPTCLTQVSDPVAERVATGSLSGGYRDEPDHVIRLNLDYLP</sequence>
<dbReference type="RefSeq" id="WP_182536481.1">
    <property type="nucleotide sequence ID" value="NZ_JACGXA010000001.1"/>
</dbReference>
<organism evidence="1 2">
    <name type="scientific">Nocardioides ginsengisegetis</name>
    <dbReference type="NCBI Taxonomy" id="661491"/>
    <lineage>
        <taxon>Bacteria</taxon>
        <taxon>Bacillati</taxon>
        <taxon>Actinomycetota</taxon>
        <taxon>Actinomycetes</taxon>
        <taxon>Propionibacteriales</taxon>
        <taxon>Nocardioidaceae</taxon>
        <taxon>Nocardioides</taxon>
    </lineage>
</organism>
<reference evidence="1 2" key="1">
    <citation type="submission" date="2020-07" db="EMBL/GenBank/DDBJ databases">
        <title>Sequencing the genomes of 1000 actinobacteria strains.</title>
        <authorList>
            <person name="Klenk H.-P."/>
        </authorList>
    </citation>
    <scope>NUCLEOTIDE SEQUENCE [LARGE SCALE GENOMIC DNA]</scope>
    <source>
        <strain evidence="1 2">DSM 21349</strain>
    </source>
</reference>
<evidence type="ECO:0000313" key="2">
    <source>
        <dbReference type="Proteomes" id="UP000580910"/>
    </source>
</evidence>
<dbReference type="Proteomes" id="UP000580910">
    <property type="component" value="Unassembled WGS sequence"/>
</dbReference>